<dbReference type="Pfam" id="PF00486">
    <property type="entry name" value="Trans_reg_C"/>
    <property type="match status" value="1"/>
</dbReference>
<evidence type="ECO:0000313" key="6">
    <source>
        <dbReference type="Proteomes" id="UP000027601"/>
    </source>
</evidence>
<dbReference type="InterPro" id="IPR001867">
    <property type="entry name" value="OmpR/PhoB-type_DNA-bd"/>
</dbReference>
<organism evidence="5 6">
    <name type="scientific">Bacteroides graminisolvens DSM 19988 = JCM 15093</name>
    <dbReference type="NCBI Taxonomy" id="1121097"/>
    <lineage>
        <taxon>Bacteria</taxon>
        <taxon>Pseudomonadati</taxon>
        <taxon>Bacteroidota</taxon>
        <taxon>Bacteroidia</taxon>
        <taxon>Bacteroidales</taxon>
        <taxon>Bacteroidaceae</taxon>
        <taxon>Bacteroides</taxon>
    </lineage>
</organism>
<keyword evidence="3" id="KW-1133">Transmembrane helix</keyword>
<accession>A0A069D2Z1</accession>
<evidence type="ECO:0000256" key="2">
    <source>
        <dbReference type="PROSITE-ProRule" id="PRU01091"/>
    </source>
</evidence>
<keyword evidence="6" id="KW-1185">Reference proteome</keyword>
<dbReference type="Gene3D" id="1.10.10.10">
    <property type="entry name" value="Winged helix-like DNA-binding domain superfamily/Winged helix DNA-binding domain"/>
    <property type="match status" value="1"/>
</dbReference>
<feature type="transmembrane region" description="Helical" evidence="3">
    <location>
        <begin position="63"/>
        <end position="83"/>
    </location>
</feature>
<evidence type="ECO:0000259" key="4">
    <source>
        <dbReference type="PROSITE" id="PS51755"/>
    </source>
</evidence>
<sequence>MYIQQKTSKIISISHSLCFIFYNFANIDFKTINNKKISSHLRHIFKTPDYRPIMKYKKHITKALAGLFLSITIAELIIFWVHYEEAKYYIHHEIRPLLEEAMRKDISEKMKKEYFYFPQHENDPKKKNLGKYEKRTYISQDTTFTYQSKIVDWETALLRSSHCYLQVTNKLHPQDVKVIFDSLATRKKIIATKSAIGIISTFYKEQNEWAGDTTSMSIDYRTSIDKLGDFENISYLVYLDYSFGTIWKLMPKIALYILLLLQVLCGITLIGWLIKRAKERRKEIVKLKNGNYKIDSIIFNPDTMKLTNEEKELVLPAQQNQLLLLFLQSEDHKVSKDTIMDTFWAKNYSDSRTKMTTAIDRLRTSLKGIGSERIIYTQKGSDYYELI</sequence>
<feature type="DNA-binding region" description="OmpR/PhoB-type" evidence="2">
    <location>
        <begin position="289"/>
        <end position="387"/>
    </location>
</feature>
<dbReference type="SUPFAM" id="SSF46894">
    <property type="entry name" value="C-terminal effector domain of the bipartite response regulators"/>
    <property type="match status" value="1"/>
</dbReference>
<dbReference type="GO" id="GO:0000160">
    <property type="term" value="P:phosphorelay signal transduction system"/>
    <property type="evidence" value="ECO:0007669"/>
    <property type="project" value="InterPro"/>
</dbReference>
<gene>
    <name evidence="5" type="ORF">JCM15093_1875</name>
</gene>
<dbReference type="InterPro" id="IPR036388">
    <property type="entry name" value="WH-like_DNA-bd_sf"/>
</dbReference>
<evidence type="ECO:0000313" key="5">
    <source>
        <dbReference type="EMBL" id="GAK36690.1"/>
    </source>
</evidence>
<evidence type="ECO:0000256" key="3">
    <source>
        <dbReference type="SAM" id="Phobius"/>
    </source>
</evidence>
<evidence type="ECO:0000256" key="1">
    <source>
        <dbReference type="ARBA" id="ARBA00023125"/>
    </source>
</evidence>
<comment type="caution">
    <text evidence="5">The sequence shown here is derived from an EMBL/GenBank/DDBJ whole genome shotgun (WGS) entry which is preliminary data.</text>
</comment>
<name>A0A069D2Z1_9BACE</name>
<dbReference type="InterPro" id="IPR016032">
    <property type="entry name" value="Sig_transdc_resp-reg_C-effctor"/>
</dbReference>
<reference evidence="5 6" key="1">
    <citation type="journal article" date="2015" name="Microbes Environ.">
        <title>Distribution and evolution of nitrogen fixation genes in the phylum bacteroidetes.</title>
        <authorList>
            <person name="Inoue J."/>
            <person name="Oshima K."/>
            <person name="Suda W."/>
            <person name="Sakamoto M."/>
            <person name="Iino T."/>
            <person name="Noda S."/>
            <person name="Hongoh Y."/>
            <person name="Hattori M."/>
            <person name="Ohkuma M."/>
        </authorList>
    </citation>
    <scope>NUCLEOTIDE SEQUENCE [LARGE SCALE GENOMIC DNA]</scope>
    <source>
        <strain evidence="5 6">JCM 15093</strain>
    </source>
</reference>
<dbReference type="STRING" id="1121097.GCA_000428125_02236"/>
<dbReference type="PROSITE" id="PS51755">
    <property type="entry name" value="OMPR_PHOB"/>
    <property type="match status" value="1"/>
</dbReference>
<feature type="transmembrane region" description="Helical" evidence="3">
    <location>
        <begin position="253"/>
        <end position="274"/>
    </location>
</feature>
<dbReference type="Proteomes" id="UP000027601">
    <property type="component" value="Unassembled WGS sequence"/>
</dbReference>
<dbReference type="GO" id="GO:0006355">
    <property type="term" value="P:regulation of DNA-templated transcription"/>
    <property type="evidence" value="ECO:0007669"/>
    <property type="project" value="InterPro"/>
</dbReference>
<feature type="domain" description="OmpR/PhoB-type" evidence="4">
    <location>
        <begin position="289"/>
        <end position="387"/>
    </location>
</feature>
<dbReference type="AlphaFoldDB" id="A0A069D2Z1"/>
<keyword evidence="1 2" id="KW-0238">DNA-binding</keyword>
<proteinExistence type="predicted"/>
<keyword evidence="3" id="KW-0812">Transmembrane</keyword>
<dbReference type="eggNOG" id="ENOG5034BRA">
    <property type="taxonomic scope" value="Bacteria"/>
</dbReference>
<dbReference type="EMBL" id="BAJS01000009">
    <property type="protein sequence ID" value="GAK36690.1"/>
    <property type="molecule type" value="Genomic_DNA"/>
</dbReference>
<protein>
    <recommendedName>
        <fullName evidence="4">OmpR/PhoB-type domain-containing protein</fullName>
    </recommendedName>
</protein>
<keyword evidence="3" id="KW-0472">Membrane</keyword>
<dbReference type="GO" id="GO:0003677">
    <property type="term" value="F:DNA binding"/>
    <property type="evidence" value="ECO:0007669"/>
    <property type="project" value="UniProtKB-UniRule"/>
</dbReference>